<evidence type="ECO:0000313" key="4">
    <source>
        <dbReference type="EMBL" id="PIZ62100.1"/>
    </source>
</evidence>
<keyword evidence="4" id="KW-0378">Hydrolase</keyword>
<comment type="similarity">
    <text evidence="1">Belongs to the UPF0213 family.</text>
</comment>
<organism evidence="4 5">
    <name type="scientific">Candidatus Roizmanbacteria bacterium CG_4_10_14_0_2_um_filter_39_13</name>
    <dbReference type="NCBI Taxonomy" id="1974825"/>
    <lineage>
        <taxon>Bacteria</taxon>
        <taxon>Candidatus Roizmaniibacteriota</taxon>
    </lineage>
</organism>
<keyword evidence="4" id="KW-0540">Nuclease</keyword>
<evidence type="ECO:0000256" key="1">
    <source>
        <dbReference type="ARBA" id="ARBA00007435"/>
    </source>
</evidence>
<name>A0A2M7TW94_9BACT</name>
<dbReference type="InterPro" id="IPR050190">
    <property type="entry name" value="UPF0213_domain"/>
</dbReference>
<proteinExistence type="inferred from homology"/>
<dbReference type="AlphaFoldDB" id="A0A2M7TW94"/>
<protein>
    <submittedName>
        <fullName evidence="4">Endonuclease</fullName>
    </submittedName>
</protein>
<sequence>MQYFFYILRCADNSLYSGVTTDLNRRLSEHNGDGNKGAKYTRSHRPVQLVHTEQYEGRSAALRRESEVKNMTKEEKEKLLK</sequence>
<dbReference type="GO" id="GO:0004519">
    <property type="term" value="F:endonuclease activity"/>
    <property type="evidence" value="ECO:0007669"/>
    <property type="project" value="UniProtKB-KW"/>
</dbReference>
<reference evidence="5" key="1">
    <citation type="submission" date="2017-09" db="EMBL/GenBank/DDBJ databases">
        <title>Depth-based differentiation of microbial function through sediment-hosted aquifers and enrichment of novel symbionts in the deep terrestrial subsurface.</title>
        <authorList>
            <person name="Probst A.J."/>
            <person name="Ladd B."/>
            <person name="Jarett J.K."/>
            <person name="Geller-Mcgrath D.E."/>
            <person name="Sieber C.M.K."/>
            <person name="Emerson J.B."/>
            <person name="Anantharaman K."/>
            <person name="Thomas B.C."/>
            <person name="Malmstrom R."/>
            <person name="Stieglmeier M."/>
            <person name="Klingl A."/>
            <person name="Woyke T."/>
            <person name="Ryan C.M."/>
            <person name="Banfield J.F."/>
        </authorList>
    </citation>
    <scope>NUCLEOTIDE SEQUENCE [LARGE SCALE GENOMIC DNA]</scope>
</reference>
<dbReference type="InterPro" id="IPR000305">
    <property type="entry name" value="GIY-YIG_endonuc"/>
</dbReference>
<dbReference type="PANTHER" id="PTHR34477:SF1">
    <property type="entry name" value="UPF0213 PROTEIN YHBQ"/>
    <property type="match status" value="1"/>
</dbReference>
<dbReference type="Gene3D" id="3.40.1440.10">
    <property type="entry name" value="GIY-YIG endonuclease"/>
    <property type="match status" value="1"/>
</dbReference>
<feature type="domain" description="GIY-YIG" evidence="3">
    <location>
        <begin position="1"/>
        <end position="78"/>
    </location>
</feature>
<evidence type="ECO:0000313" key="5">
    <source>
        <dbReference type="Proteomes" id="UP000228503"/>
    </source>
</evidence>
<comment type="caution">
    <text evidence="4">The sequence shown here is derived from an EMBL/GenBank/DDBJ whole genome shotgun (WGS) entry which is preliminary data.</text>
</comment>
<gene>
    <name evidence="4" type="ORF">COY16_05395</name>
</gene>
<keyword evidence="4" id="KW-0255">Endonuclease</keyword>
<dbReference type="SUPFAM" id="SSF82771">
    <property type="entry name" value="GIY-YIG endonuclease"/>
    <property type="match status" value="1"/>
</dbReference>
<accession>A0A2M7TW94</accession>
<dbReference type="InterPro" id="IPR035901">
    <property type="entry name" value="GIY-YIG_endonuc_sf"/>
</dbReference>
<feature type="compositionally biased region" description="Basic and acidic residues" evidence="2">
    <location>
        <begin position="62"/>
        <end position="81"/>
    </location>
</feature>
<dbReference type="PROSITE" id="PS50164">
    <property type="entry name" value="GIY_YIG"/>
    <property type="match status" value="1"/>
</dbReference>
<dbReference type="Proteomes" id="UP000228503">
    <property type="component" value="Unassembled WGS sequence"/>
</dbReference>
<evidence type="ECO:0000256" key="2">
    <source>
        <dbReference type="SAM" id="MobiDB-lite"/>
    </source>
</evidence>
<evidence type="ECO:0000259" key="3">
    <source>
        <dbReference type="PROSITE" id="PS50164"/>
    </source>
</evidence>
<dbReference type="Pfam" id="PF01541">
    <property type="entry name" value="GIY-YIG"/>
    <property type="match status" value="1"/>
</dbReference>
<dbReference type="CDD" id="cd10456">
    <property type="entry name" value="GIY-YIG_UPF0213"/>
    <property type="match status" value="1"/>
</dbReference>
<dbReference type="PANTHER" id="PTHR34477">
    <property type="entry name" value="UPF0213 PROTEIN YHBQ"/>
    <property type="match status" value="1"/>
</dbReference>
<feature type="region of interest" description="Disordered" evidence="2">
    <location>
        <begin position="58"/>
        <end position="81"/>
    </location>
</feature>
<dbReference type="EMBL" id="PFOB01000066">
    <property type="protein sequence ID" value="PIZ62100.1"/>
    <property type="molecule type" value="Genomic_DNA"/>
</dbReference>